<comment type="caution">
    <text evidence="2">The sequence shown here is derived from an EMBL/GenBank/DDBJ whole genome shotgun (WGS) entry which is preliminary data.</text>
</comment>
<sequence length="272" mass="29224">MPGDRSTLVIAGAGDVGGRLARLRAARGDEVLALRRRPTESDSAVRAVCADLVSGVGLRLLPRRADALVFCAAPDRRDEAAYRALFVDGLRRMLDHVQAPRVLLVSSTAVYGEDAGEWVDEDTPEQPPAFNGRVLRAAEGELARERGAVVLRLTGLYGPGRDALLRRARAGTPGRPHWTNRVHVDDAAAALSHLLDLPQPDPLYLGSDALPALESDVFAWVRAHEGLAPVVAAQLPESGRRVSSARLRASGWTPRYPDYRSGYAGLLAPPGQ</sequence>
<dbReference type="InterPro" id="IPR001509">
    <property type="entry name" value="Epimerase_deHydtase"/>
</dbReference>
<dbReference type="InterPro" id="IPR051783">
    <property type="entry name" value="NAD(P)-dependent_oxidoreduct"/>
</dbReference>
<evidence type="ECO:0000259" key="1">
    <source>
        <dbReference type="Pfam" id="PF01370"/>
    </source>
</evidence>
<dbReference type="SUPFAM" id="SSF51735">
    <property type="entry name" value="NAD(P)-binding Rossmann-fold domains"/>
    <property type="match status" value="1"/>
</dbReference>
<keyword evidence="3" id="KW-1185">Reference proteome</keyword>
<feature type="domain" description="NAD-dependent epimerase/dehydratase" evidence="1">
    <location>
        <begin position="9"/>
        <end position="197"/>
    </location>
</feature>
<dbReference type="Gene3D" id="3.40.50.720">
    <property type="entry name" value="NAD(P)-binding Rossmann-like Domain"/>
    <property type="match status" value="1"/>
</dbReference>
<protein>
    <submittedName>
        <fullName evidence="2">NAD-dependent epimerase/dehydratase family protein</fullName>
    </submittedName>
</protein>
<evidence type="ECO:0000313" key="2">
    <source>
        <dbReference type="EMBL" id="MFD0740227.1"/>
    </source>
</evidence>
<gene>
    <name evidence="2" type="ORF">ACFQZQ_13160</name>
</gene>
<dbReference type="PANTHER" id="PTHR48079">
    <property type="entry name" value="PROTEIN YEEZ"/>
    <property type="match status" value="1"/>
</dbReference>
<dbReference type="Pfam" id="PF01370">
    <property type="entry name" value="Epimerase"/>
    <property type="match status" value="1"/>
</dbReference>
<dbReference type="Proteomes" id="UP001597090">
    <property type="component" value="Unassembled WGS sequence"/>
</dbReference>
<reference evidence="3" key="1">
    <citation type="journal article" date="2019" name="Int. J. Syst. Evol. Microbiol.">
        <title>The Global Catalogue of Microorganisms (GCM) 10K type strain sequencing project: providing services to taxonomists for standard genome sequencing and annotation.</title>
        <authorList>
            <consortium name="The Broad Institute Genomics Platform"/>
            <consortium name="The Broad Institute Genome Sequencing Center for Infectious Disease"/>
            <person name="Wu L."/>
            <person name="Ma J."/>
        </authorList>
    </citation>
    <scope>NUCLEOTIDE SEQUENCE [LARGE SCALE GENOMIC DNA]</scope>
    <source>
        <strain evidence="3">CCUG 55491</strain>
    </source>
</reference>
<dbReference type="PANTHER" id="PTHR48079:SF6">
    <property type="entry name" value="NAD(P)-BINDING DOMAIN-CONTAINING PROTEIN-RELATED"/>
    <property type="match status" value="1"/>
</dbReference>
<dbReference type="EMBL" id="JBHTIH010000007">
    <property type="protein sequence ID" value="MFD0740227.1"/>
    <property type="molecule type" value="Genomic_DNA"/>
</dbReference>
<name>A0ABW2YQ17_9GAMM</name>
<evidence type="ECO:0000313" key="3">
    <source>
        <dbReference type="Proteomes" id="UP001597090"/>
    </source>
</evidence>
<proteinExistence type="predicted"/>
<dbReference type="RefSeq" id="WP_386813341.1">
    <property type="nucleotide sequence ID" value="NZ_JBHTIH010000007.1"/>
</dbReference>
<organism evidence="2 3">
    <name type="scientific">Lysobacter koreensis</name>
    <dbReference type="NCBI Taxonomy" id="266122"/>
    <lineage>
        <taxon>Bacteria</taxon>
        <taxon>Pseudomonadati</taxon>
        <taxon>Pseudomonadota</taxon>
        <taxon>Gammaproteobacteria</taxon>
        <taxon>Lysobacterales</taxon>
        <taxon>Lysobacteraceae</taxon>
        <taxon>Lysobacter</taxon>
    </lineage>
</organism>
<dbReference type="InterPro" id="IPR036291">
    <property type="entry name" value="NAD(P)-bd_dom_sf"/>
</dbReference>
<accession>A0ABW2YQ17</accession>